<comment type="caution">
    <text evidence="3">The sequence shown here is derived from an EMBL/GenBank/DDBJ whole genome shotgun (WGS) entry which is preliminary data.</text>
</comment>
<feature type="repeat" description="ANK" evidence="1">
    <location>
        <begin position="48"/>
        <end position="80"/>
    </location>
</feature>
<feature type="region of interest" description="Disordered" evidence="2">
    <location>
        <begin position="279"/>
        <end position="309"/>
    </location>
</feature>
<dbReference type="SUPFAM" id="SSF48403">
    <property type="entry name" value="Ankyrin repeat"/>
    <property type="match status" value="1"/>
</dbReference>
<dbReference type="PROSITE" id="PS50088">
    <property type="entry name" value="ANK_REPEAT"/>
    <property type="match status" value="3"/>
</dbReference>
<feature type="compositionally biased region" description="Polar residues" evidence="2">
    <location>
        <begin position="336"/>
        <end position="348"/>
    </location>
</feature>
<dbReference type="Gene3D" id="1.25.40.20">
    <property type="entry name" value="Ankyrin repeat-containing domain"/>
    <property type="match status" value="2"/>
</dbReference>
<name>A0ABQ7GAH1_DUNSA</name>
<dbReference type="Pfam" id="PF12796">
    <property type="entry name" value="Ank_2"/>
    <property type="match status" value="1"/>
</dbReference>
<feature type="compositionally biased region" description="Basic and acidic residues" evidence="2">
    <location>
        <begin position="349"/>
        <end position="359"/>
    </location>
</feature>
<evidence type="ECO:0000256" key="2">
    <source>
        <dbReference type="SAM" id="MobiDB-lite"/>
    </source>
</evidence>
<protein>
    <submittedName>
        <fullName evidence="3">Ankyrin repeat-containing domain protein</fullName>
    </submittedName>
</protein>
<proteinExistence type="predicted"/>
<feature type="repeat" description="ANK" evidence="1">
    <location>
        <begin position="115"/>
        <end position="147"/>
    </location>
</feature>
<keyword evidence="4" id="KW-1185">Reference proteome</keyword>
<accession>A0ABQ7GAH1</accession>
<dbReference type="InterPro" id="IPR036770">
    <property type="entry name" value="Ankyrin_rpt-contain_sf"/>
</dbReference>
<reference evidence="3" key="1">
    <citation type="submission" date="2017-08" db="EMBL/GenBank/DDBJ databases">
        <authorList>
            <person name="Polle J.E."/>
            <person name="Barry K."/>
            <person name="Cushman J."/>
            <person name="Schmutz J."/>
            <person name="Tran D."/>
            <person name="Hathwaick L.T."/>
            <person name="Yim W.C."/>
            <person name="Jenkins J."/>
            <person name="Mckie-Krisberg Z.M."/>
            <person name="Prochnik S."/>
            <person name="Lindquist E."/>
            <person name="Dockter R.B."/>
            <person name="Adam C."/>
            <person name="Molina H."/>
            <person name="Bunkerborg J."/>
            <person name="Jin E."/>
            <person name="Buchheim M."/>
            <person name="Magnuson J."/>
        </authorList>
    </citation>
    <scope>NUCLEOTIDE SEQUENCE</scope>
    <source>
        <strain evidence="3">CCAP 19/18</strain>
    </source>
</reference>
<dbReference type="PANTHER" id="PTHR24184:SF11">
    <property type="entry name" value="ANKYRIN REPEAT AND SOCS BOX CONTAINING 3"/>
    <property type="match status" value="1"/>
</dbReference>
<feature type="compositionally biased region" description="Basic and acidic residues" evidence="2">
    <location>
        <begin position="367"/>
        <end position="382"/>
    </location>
</feature>
<evidence type="ECO:0000313" key="4">
    <source>
        <dbReference type="Proteomes" id="UP000815325"/>
    </source>
</evidence>
<organism evidence="3 4">
    <name type="scientific">Dunaliella salina</name>
    <name type="common">Green alga</name>
    <name type="synonym">Protococcus salinus</name>
    <dbReference type="NCBI Taxonomy" id="3046"/>
    <lineage>
        <taxon>Eukaryota</taxon>
        <taxon>Viridiplantae</taxon>
        <taxon>Chlorophyta</taxon>
        <taxon>core chlorophytes</taxon>
        <taxon>Chlorophyceae</taxon>
        <taxon>CS clade</taxon>
        <taxon>Chlamydomonadales</taxon>
        <taxon>Dunaliellaceae</taxon>
        <taxon>Dunaliella</taxon>
    </lineage>
</organism>
<keyword evidence="1" id="KW-0040">ANK repeat</keyword>
<dbReference type="EMBL" id="MU069935">
    <property type="protein sequence ID" value="KAF5831603.1"/>
    <property type="molecule type" value="Genomic_DNA"/>
</dbReference>
<sequence>MLEAKAPVDAVDRNGRTALMHAAAQGHEKVITAIMAHHPSLNMKDAKSGMTALMLAASQGHAKATKVLLDGLAGTGMLDHRNRTALIWAAIGGHVTVLNHLLMKGGTRSNAKDEDGMSALCHACLGGHLDCVKLLVDNKADLRTSDNHKQTSLHKAAIVENNSIHCALLIYYIARNYEISSNSKPLVVLPHLLLPVGGNVDGVNMKIGNKVDSTLNGRKLVNTMSNASMMRPEQQLMHLAINESIRLKQADEEVQAQRVHQAVAAQMMQEEIYGGDLGTLSQSLASSPAPSLLRGPQQPPQQASSSQQLEPNLALTTPEVATANDPKDATHAHQAGQIQNAGDGQARQQDQRSSTRDVETPTSEAQQADHADNMRSTADGHRVGSATSSARSGMSTPKEGEEEPPVKEEPPFNLELLLPYASLAQVRHFVSSTDKYGCTPVDVAATSGHLHLAQLLNQFLVIKA</sequence>
<feature type="region of interest" description="Disordered" evidence="2">
    <location>
        <begin position="323"/>
        <end position="409"/>
    </location>
</feature>
<evidence type="ECO:0000313" key="3">
    <source>
        <dbReference type="EMBL" id="KAF5831603.1"/>
    </source>
</evidence>
<feature type="repeat" description="ANK" evidence="1">
    <location>
        <begin position="14"/>
        <end position="46"/>
    </location>
</feature>
<feature type="compositionally biased region" description="Polar residues" evidence="2">
    <location>
        <begin position="385"/>
        <end position="395"/>
    </location>
</feature>
<evidence type="ECO:0000256" key="1">
    <source>
        <dbReference type="PROSITE-ProRule" id="PRU00023"/>
    </source>
</evidence>
<dbReference type="Pfam" id="PF13637">
    <property type="entry name" value="Ank_4"/>
    <property type="match status" value="1"/>
</dbReference>
<dbReference type="SMART" id="SM00248">
    <property type="entry name" value="ANK"/>
    <property type="match status" value="6"/>
</dbReference>
<feature type="compositionally biased region" description="Low complexity" evidence="2">
    <location>
        <begin position="280"/>
        <end position="293"/>
    </location>
</feature>
<gene>
    <name evidence="3" type="ORF">DUNSADRAFT_12915</name>
</gene>
<dbReference type="PANTHER" id="PTHR24184">
    <property type="entry name" value="SI:CH211-189E2.2"/>
    <property type="match status" value="1"/>
</dbReference>
<dbReference type="PROSITE" id="PS50297">
    <property type="entry name" value="ANK_REP_REGION"/>
    <property type="match status" value="2"/>
</dbReference>
<dbReference type="Proteomes" id="UP000815325">
    <property type="component" value="Unassembled WGS sequence"/>
</dbReference>
<dbReference type="InterPro" id="IPR002110">
    <property type="entry name" value="Ankyrin_rpt"/>
</dbReference>